<dbReference type="PROSITE" id="PS51257">
    <property type="entry name" value="PROKAR_LIPOPROTEIN"/>
    <property type="match status" value="1"/>
</dbReference>
<dbReference type="EMBL" id="MFKF01000141">
    <property type="protein sequence ID" value="OGG52323.1"/>
    <property type="molecule type" value="Genomic_DNA"/>
</dbReference>
<name>A0A1F6CT36_HANXR</name>
<organism evidence="6 7">
    <name type="scientific">Handelsmanbacteria sp. (strain RIFCSPLOWO2_12_FULL_64_10)</name>
    <dbReference type="NCBI Taxonomy" id="1817868"/>
    <lineage>
        <taxon>Bacteria</taxon>
        <taxon>Candidatus Handelsmaniibacteriota</taxon>
    </lineage>
</organism>
<dbReference type="GO" id="GO:0015562">
    <property type="term" value="F:efflux transmembrane transporter activity"/>
    <property type="evidence" value="ECO:0007669"/>
    <property type="project" value="TreeGrafter"/>
</dbReference>
<dbReference type="InterPro" id="IPR006143">
    <property type="entry name" value="RND_pump_MFP"/>
</dbReference>
<proteinExistence type="inferred from homology"/>
<dbReference type="Pfam" id="PF25954">
    <property type="entry name" value="Beta-barrel_RND_2"/>
    <property type="match status" value="1"/>
</dbReference>
<dbReference type="AlphaFoldDB" id="A0A1F6CT36"/>
<dbReference type="PANTHER" id="PTHR30469">
    <property type="entry name" value="MULTIDRUG RESISTANCE PROTEIN MDTA"/>
    <property type="match status" value="1"/>
</dbReference>
<evidence type="ECO:0000313" key="7">
    <source>
        <dbReference type="Proteomes" id="UP000178606"/>
    </source>
</evidence>
<dbReference type="Gene3D" id="2.40.420.20">
    <property type="match status" value="1"/>
</dbReference>
<dbReference type="InterPro" id="IPR058792">
    <property type="entry name" value="Beta-barrel_RND_2"/>
</dbReference>
<dbReference type="InterPro" id="IPR058637">
    <property type="entry name" value="YknX-like_C"/>
</dbReference>
<dbReference type="Gene3D" id="2.40.50.100">
    <property type="match status" value="1"/>
</dbReference>
<dbReference type="FunFam" id="2.40.30.170:FF:000010">
    <property type="entry name" value="Efflux RND transporter periplasmic adaptor subunit"/>
    <property type="match status" value="1"/>
</dbReference>
<protein>
    <submittedName>
        <fullName evidence="6">Uncharacterized protein</fullName>
    </submittedName>
</protein>
<feature type="domain" description="CusB-like beta-barrel" evidence="3">
    <location>
        <begin position="226"/>
        <end position="298"/>
    </location>
</feature>
<evidence type="ECO:0000259" key="5">
    <source>
        <dbReference type="Pfam" id="PF25989"/>
    </source>
</evidence>
<dbReference type="Pfam" id="PF25973">
    <property type="entry name" value="BSH_CzcB"/>
    <property type="match status" value="1"/>
</dbReference>
<accession>A0A1F6CT36</accession>
<dbReference type="Proteomes" id="UP000178606">
    <property type="component" value="Unassembled WGS sequence"/>
</dbReference>
<sequence>MEMRWMGWLARGVGIALCVAWFAGCGKKEEAKAQVKPSAQADTSKADTSKVKKASGPAKKPEEGVPVKVEPVKTGMISSYLLYSSTVESEESVDVYPQVAGLVKEVNVEEGQFVNAGDTLIRLEDDEAKLAAADAEVRFRKQEGDFNRTEEMHGRKIISNQDFEAKRYDLRQAEIAWERAKLALSHTAVKSPIAGVVADRMVKLGDRVAPSAKLCSVVNLSNLIVKVFVPGREVQSLAAGQSVMLTSDFLPGAKFRGQIKRISPVVDPSSGTFKVTVGVVGSDGTLKPGMFVNAHIVTATHEDAVIVPKSAVVYDDGLPYVFVARDTTAERVRLDVGFADGEKMEVRAGVKRGDQIVVVGQNGLKDKARIRAVKGDGLLIPAKPDTVKKS</sequence>
<dbReference type="SUPFAM" id="SSF111369">
    <property type="entry name" value="HlyD-like secretion proteins"/>
    <property type="match status" value="1"/>
</dbReference>
<evidence type="ECO:0000256" key="2">
    <source>
        <dbReference type="SAM" id="MobiDB-lite"/>
    </source>
</evidence>
<dbReference type="NCBIfam" id="TIGR01730">
    <property type="entry name" value="RND_mfp"/>
    <property type="match status" value="1"/>
</dbReference>
<dbReference type="InterPro" id="IPR058647">
    <property type="entry name" value="BSH_CzcB-like"/>
</dbReference>
<evidence type="ECO:0000256" key="1">
    <source>
        <dbReference type="ARBA" id="ARBA00009477"/>
    </source>
</evidence>
<feature type="domain" description="YknX-like C-terminal permuted SH3-like" evidence="5">
    <location>
        <begin position="305"/>
        <end position="369"/>
    </location>
</feature>
<feature type="region of interest" description="Disordered" evidence="2">
    <location>
        <begin position="33"/>
        <end position="65"/>
    </location>
</feature>
<gene>
    <name evidence="6" type="ORF">A3F84_25330</name>
</gene>
<comment type="caution">
    <text evidence="6">The sequence shown here is derived from an EMBL/GenBank/DDBJ whole genome shotgun (WGS) entry which is preliminary data.</text>
</comment>
<dbReference type="PANTHER" id="PTHR30469:SF38">
    <property type="entry name" value="HLYD FAMILY SECRETION PROTEIN"/>
    <property type="match status" value="1"/>
</dbReference>
<dbReference type="Gene3D" id="1.10.287.470">
    <property type="entry name" value="Helix hairpin bin"/>
    <property type="match status" value="1"/>
</dbReference>
<dbReference type="Gene3D" id="2.40.30.170">
    <property type="match status" value="1"/>
</dbReference>
<dbReference type="GO" id="GO:1990281">
    <property type="term" value="C:efflux pump complex"/>
    <property type="evidence" value="ECO:0007669"/>
    <property type="project" value="TreeGrafter"/>
</dbReference>
<feature type="domain" description="CzcB-like barrel-sandwich hybrid" evidence="4">
    <location>
        <begin position="93"/>
        <end position="218"/>
    </location>
</feature>
<dbReference type="Pfam" id="PF25989">
    <property type="entry name" value="YknX_C"/>
    <property type="match status" value="1"/>
</dbReference>
<evidence type="ECO:0000259" key="4">
    <source>
        <dbReference type="Pfam" id="PF25973"/>
    </source>
</evidence>
<evidence type="ECO:0000313" key="6">
    <source>
        <dbReference type="EMBL" id="OGG52323.1"/>
    </source>
</evidence>
<reference evidence="6 7" key="1">
    <citation type="journal article" date="2016" name="Nat. Commun.">
        <title>Thousands of microbial genomes shed light on interconnected biogeochemical processes in an aquifer system.</title>
        <authorList>
            <person name="Anantharaman K."/>
            <person name="Brown C.T."/>
            <person name="Hug L.A."/>
            <person name="Sharon I."/>
            <person name="Castelle C.J."/>
            <person name="Probst A.J."/>
            <person name="Thomas B.C."/>
            <person name="Singh A."/>
            <person name="Wilkins M.J."/>
            <person name="Karaoz U."/>
            <person name="Brodie E.L."/>
            <person name="Williams K.H."/>
            <person name="Hubbard S.S."/>
            <person name="Banfield J.F."/>
        </authorList>
    </citation>
    <scope>NUCLEOTIDE SEQUENCE [LARGE SCALE GENOMIC DNA]</scope>
    <source>
        <strain evidence="7">RIFCSPLOWO2_12_FULL_64_10</strain>
    </source>
</reference>
<comment type="similarity">
    <text evidence="1">Belongs to the membrane fusion protein (MFP) (TC 8.A.1) family.</text>
</comment>
<evidence type="ECO:0000259" key="3">
    <source>
        <dbReference type="Pfam" id="PF25954"/>
    </source>
</evidence>